<name>A0AAW1P721_9CHLO</name>
<dbReference type="EMBL" id="JALJOR010000015">
    <property type="protein sequence ID" value="KAK9805645.1"/>
    <property type="molecule type" value="Genomic_DNA"/>
</dbReference>
<dbReference type="PANTHER" id="PTHR11706">
    <property type="entry name" value="SOLUTE CARRIER PROTEIN FAMILY 11 MEMBER"/>
    <property type="match status" value="1"/>
</dbReference>
<dbReference type="InterPro" id="IPR001046">
    <property type="entry name" value="NRAMP_fam"/>
</dbReference>
<evidence type="ECO:0000256" key="1">
    <source>
        <dbReference type="ARBA" id="ARBA00004141"/>
    </source>
</evidence>
<dbReference type="GO" id="GO:0015086">
    <property type="term" value="F:cadmium ion transmembrane transporter activity"/>
    <property type="evidence" value="ECO:0007669"/>
    <property type="project" value="TreeGrafter"/>
</dbReference>
<sequence>MTYLAGDTVWYLRGDGTWTKATIRLVHAHHSPASYTIVLDGTAIERNTEANRLRRFHQPQGTAEEQVASALALENAAASSKHARKQLLSGNMQAVLLGVASDSRSTAVQMAALHAVLNLVNDGGMAMALPSSDQLSRATSTLTADLVPVQVLNVLQGRLSRAKQLGGAALSWPVMRGITLDEEEAWGDDLPANWFSWRKLWRFTGPGFLMSIAYIDPGNLEGDLQAGAKGGYTLCWLLLYSTAMGFLLQMLAAKLGVVTGKHLAQHCREEYPPVPRYALWVMTEIAVIGSDIQEVIGSAIAISLLTRGAVPLYAGVLITAVDTFVFLFIERLGVRRLEALFGTLIAIMAAAFGVMYHLAHVPTGQVIEGVLIPRLPRQDLQIAVAMVGSVIMPHNIYLHSALVHSRKLRTSNNAHKKAALAYYGMESALALLISVFINICVLSVFAKGFYGKVEEEIGLENAGQYLGQTFGSLMTYIWAIGLLAAGQSSTMTGTYTGQFVMSGFLDLHVAPWQRIGITRTVAIAPTLLVALLSGSQLDALNQWLNVLQSIQLPFALIPVLAMTSSERVMGKAFANSRGIWVAAWAIAACVLSINMWLLFEFASQSMPASVWAYAGVILAVLLYTAFIAYLAVGPERVRAMREGYGIRRASSGVDDKHIPGEAASAQQPLLAHPQEDGT</sequence>
<dbReference type="GO" id="GO:0005384">
    <property type="term" value="F:manganese ion transmembrane transporter activity"/>
    <property type="evidence" value="ECO:0007669"/>
    <property type="project" value="TreeGrafter"/>
</dbReference>
<keyword evidence="10" id="KW-1185">Reference proteome</keyword>
<accession>A0AAW1P721</accession>
<feature type="transmembrane region" description="Helical" evidence="8">
    <location>
        <begin position="611"/>
        <end position="632"/>
    </location>
</feature>
<organism evidence="9 10">
    <name type="scientific">[Myrmecia] bisecta</name>
    <dbReference type="NCBI Taxonomy" id="41462"/>
    <lineage>
        <taxon>Eukaryota</taxon>
        <taxon>Viridiplantae</taxon>
        <taxon>Chlorophyta</taxon>
        <taxon>core chlorophytes</taxon>
        <taxon>Trebouxiophyceae</taxon>
        <taxon>Trebouxiales</taxon>
        <taxon>Trebouxiaceae</taxon>
        <taxon>Myrmecia</taxon>
    </lineage>
</organism>
<comment type="subcellular location">
    <subcellularLocation>
        <location evidence="1">Membrane</location>
        <topology evidence="1">Multi-pass membrane protein</topology>
    </subcellularLocation>
</comment>
<reference evidence="9 10" key="1">
    <citation type="journal article" date="2024" name="Nat. Commun.">
        <title>Phylogenomics reveals the evolutionary origins of lichenization in chlorophyte algae.</title>
        <authorList>
            <person name="Puginier C."/>
            <person name="Libourel C."/>
            <person name="Otte J."/>
            <person name="Skaloud P."/>
            <person name="Haon M."/>
            <person name="Grisel S."/>
            <person name="Petersen M."/>
            <person name="Berrin J.G."/>
            <person name="Delaux P.M."/>
            <person name="Dal Grande F."/>
            <person name="Keller J."/>
        </authorList>
    </citation>
    <scope>NUCLEOTIDE SEQUENCE [LARGE SCALE GENOMIC DNA]</scope>
    <source>
        <strain evidence="9 10">SAG 2043</strain>
    </source>
</reference>
<dbReference type="PANTHER" id="PTHR11706:SF33">
    <property type="entry name" value="NATURAL RESISTANCE-ASSOCIATED MACROPHAGE PROTEIN 2"/>
    <property type="match status" value="1"/>
</dbReference>
<dbReference type="HAMAP" id="MF_00221">
    <property type="entry name" value="NRAMP"/>
    <property type="match status" value="1"/>
</dbReference>
<keyword evidence="6 8" id="KW-0472">Membrane</keyword>
<feature type="transmembrane region" description="Helical" evidence="8">
    <location>
        <begin position="310"/>
        <end position="329"/>
    </location>
</feature>
<dbReference type="Proteomes" id="UP001489004">
    <property type="component" value="Unassembled WGS sequence"/>
</dbReference>
<feature type="transmembrane region" description="Helical" evidence="8">
    <location>
        <begin position="579"/>
        <end position="599"/>
    </location>
</feature>
<dbReference type="NCBIfam" id="TIGR01197">
    <property type="entry name" value="nramp"/>
    <property type="match status" value="1"/>
</dbReference>
<feature type="transmembrane region" description="Helical" evidence="8">
    <location>
        <begin position="380"/>
        <end position="398"/>
    </location>
</feature>
<proteinExistence type="inferred from homology"/>
<keyword evidence="3" id="KW-0813">Transport</keyword>
<evidence type="ECO:0000256" key="4">
    <source>
        <dbReference type="ARBA" id="ARBA00022692"/>
    </source>
</evidence>
<dbReference type="Pfam" id="PF01566">
    <property type="entry name" value="Nramp"/>
    <property type="match status" value="1"/>
</dbReference>
<feature type="transmembrane region" description="Helical" evidence="8">
    <location>
        <begin position="465"/>
        <end position="485"/>
    </location>
</feature>
<dbReference type="PRINTS" id="PR00447">
    <property type="entry name" value="NATRESASSCMP"/>
</dbReference>
<dbReference type="NCBIfam" id="NF037982">
    <property type="entry name" value="Nramp_1"/>
    <property type="match status" value="1"/>
</dbReference>
<gene>
    <name evidence="9" type="ORF">WJX72_009884</name>
</gene>
<feature type="region of interest" description="Disordered" evidence="7">
    <location>
        <begin position="651"/>
        <end position="678"/>
    </location>
</feature>
<evidence type="ECO:0000256" key="3">
    <source>
        <dbReference type="ARBA" id="ARBA00022448"/>
    </source>
</evidence>
<evidence type="ECO:0000256" key="8">
    <source>
        <dbReference type="SAM" id="Phobius"/>
    </source>
</evidence>
<dbReference type="AlphaFoldDB" id="A0AAW1P721"/>
<protein>
    <submittedName>
        <fullName evidence="9">Uncharacterized protein</fullName>
    </submittedName>
</protein>
<evidence type="ECO:0000256" key="5">
    <source>
        <dbReference type="ARBA" id="ARBA00022989"/>
    </source>
</evidence>
<evidence type="ECO:0000313" key="9">
    <source>
        <dbReference type="EMBL" id="KAK9805645.1"/>
    </source>
</evidence>
<keyword evidence="5 8" id="KW-1133">Transmembrane helix</keyword>
<feature type="transmembrane region" description="Helical" evidence="8">
    <location>
        <begin position="419"/>
        <end position="445"/>
    </location>
</feature>
<evidence type="ECO:0000256" key="6">
    <source>
        <dbReference type="ARBA" id="ARBA00023136"/>
    </source>
</evidence>
<evidence type="ECO:0000256" key="2">
    <source>
        <dbReference type="ARBA" id="ARBA00009965"/>
    </source>
</evidence>
<evidence type="ECO:0000256" key="7">
    <source>
        <dbReference type="SAM" id="MobiDB-lite"/>
    </source>
</evidence>
<dbReference type="GO" id="GO:0005886">
    <property type="term" value="C:plasma membrane"/>
    <property type="evidence" value="ECO:0007669"/>
    <property type="project" value="TreeGrafter"/>
</dbReference>
<dbReference type="GO" id="GO:0034755">
    <property type="term" value="P:iron ion transmembrane transport"/>
    <property type="evidence" value="ECO:0007669"/>
    <property type="project" value="TreeGrafter"/>
</dbReference>
<feature type="transmembrane region" description="Helical" evidence="8">
    <location>
        <begin position="236"/>
        <end position="257"/>
    </location>
</feature>
<comment type="similarity">
    <text evidence="2">Belongs to the NRAMP (TC 2.A.55) family.</text>
</comment>
<evidence type="ECO:0000313" key="10">
    <source>
        <dbReference type="Proteomes" id="UP001489004"/>
    </source>
</evidence>
<comment type="caution">
    <text evidence="9">The sequence shown here is derived from an EMBL/GenBank/DDBJ whole genome shotgun (WGS) entry which is preliminary data.</text>
</comment>
<keyword evidence="4 8" id="KW-0812">Transmembrane</keyword>
<feature type="transmembrane region" description="Helical" evidence="8">
    <location>
        <begin position="341"/>
        <end position="360"/>
    </location>
</feature>